<feature type="compositionally biased region" description="Low complexity" evidence="3">
    <location>
        <begin position="131"/>
        <end position="141"/>
    </location>
</feature>
<evidence type="ECO:0000256" key="2">
    <source>
        <dbReference type="RuleBase" id="RU003616"/>
    </source>
</evidence>
<name>A0A0N8HZJ6_9EURY</name>
<dbReference type="Gene3D" id="2.60.40.790">
    <property type="match status" value="1"/>
</dbReference>
<dbReference type="InterPro" id="IPR002068">
    <property type="entry name" value="A-crystallin/Hsp20_dom"/>
</dbReference>
<dbReference type="OrthoDB" id="198277at2157"/>
<evidence type="ECO:0000313" key="6">
    <source>
        <dbReference type="Proteomes" id="UP000050535"/>
    </source>
</evidence>
<evidence type="ECO:0000256" key="3">
    <source>
        <dbReference type="SAM" id="MobiDB-lite"/>
    </source>
</evidence>
<dbReference type="RefSeq" id="WP_080506564.1">
    <property type="nucleotide sequence ID" value="NZ_LGUC01000001.1"/>
</dbReference>
<dbReference type="AlphaFoldDB" id="A0A0N8HZJ6"/>
<dbReference type="PROSITE" id="PS01031">
    <property type="entry name" value="SHSP"/>
    <property type="match status" value="1"/>
</dbReference>
<keyword evidence="5" id="KW-0346">Stress response</keyword>
<dbReference type="STRING" id="699431.SY89_00406"/>
<dbReference type="EMBL" id="LGUC01000001">
    <property type="protein sequence ID" value="KPN29691.1"/>
    <property type="molecule type" value="Genomic_DNA"/>
</dbReference>
<evidence type="ECO:0000259" key="4">
    <source>
        <dbReference type="PROSITE" id="PS01031"/>
    </source>
</evidence>
<protein>
    <submittedName>
        <fullName evidence="5">Small heat shock protein HSP16.5</fullName>
    </submittedName>
</protein>
<dbReference type="SUPFAM" id="SSF49764">
    <property type="entry name" value="HSP20-like chaperones"/>
    <property type="match status" value="1"/>
</dbReference>
<keyword evidence="6" id="KW-1185">Reference proteome</keyword>
<comment type="caution">
    <text evidence="5">The sequence shown here is derived from an EMBL/GenBank/DDBJ whole genome shotgun (WGS) entry which is preliminary data.</text>
</comment>
<dbReference type="InterPro" id="IPR008978">
    <property type="entry name" value="HSP20-like_chaperone"/>
</dbReference>
<sequence>MPNRRDPFKEIEELFEQLNSGFAEMSQEFDAGGAGGGIHVDVADADDEIVVVADVPGFDPEEIDVSVSDRQLRISAERSTETESEDEETQYYRRERSQRAVSRTVSLPTDVDEHEAAASYENGVLTVELPKSGATTGSTSKSTERLRSAGDSFVLLP</sequence>
<dbReference type="InterPro" id="IPR031107">
    <property type="entry name" value="Small_HSP"/>
</dbReference>
<reference evidence="6" key="1">
    <citation type="submission" date="2013-11" db="EMBL/GenBank/DDBJ databases">
        <authorList>
            <person name="Hoang H.T."/>
            <person name="Killian M.L."/>
            <person name="Madson D.M."/>
            <person name="Arruda P.H.E."/>
            <person name="Sun D."/>
            <person name="Schwartz K.J."/>
            <person name="Yoon K."/>
        </authorList>
    </citation>
    <scope>NUCLEOTIDE SEQUENCE [LARGE SCALE GENOMIC DNA]</scope>
    <source>
        <strain evidence="6">CDK2</strain>
    </source>
</reference>
<feature type="domain" description="SHSP" evidence="4">
    <location>
        <begin position="31"/>
        <end position="149"/>
    </location>
</feature>
<dbReference type="SMR" id="A0A0N8HZJ6"/>
<dbReference type="Proteomes" id="UP000050535">
    <property type="component" value="Unassembled WGS sequence"/>
</dbReference>
<feature type="region of interest" description="Disordered" evidence="3">
    <location>
        <begin position="119"/>
        <end position="157"/>
    </location>
</feature>
<accession>A0A0N8HZJ6</accession>
<evidence type="ECO:0000313" key="5">
    <source>
        <dbReference type="EMBL" id="KPN29691.1"/>
    </source>
</evidence>
<dbReference type="CDD" id="cd06464">
    <property type="entry name" value="ACD_sHsps-like"/>
    <property type="match status" value="1"/>
</dbReference>
<dbReference type="PANTHER" id="PTHR11527">
    <property type="entry name" value="HEAT-SHOCK PROTEIN 20 FAMILY MEMBER"/>
    <property type="match status" value="1"/>
</dbReference>
<comment type="similarity">
    <text evidence="1 2">Belongs to the small heat shock protein (HSP20) family.</text>
</comment>
<dbReference type="Pfam" id="PF00011">
    <property type="entry name" value="HSP20"/>
    <property type="match status" value="1"/>
</dbReference>
<organism evidence="5 6">
    <name type="scientific">Halolamina pelagica</name>
    <dbReference type="NCBI Taxonomy" id="699431"/>
    <lineage>
        <taxon>Archaea</taxon>
        <taxon>Methanobacteriati</taxon>
        <taxon>Methanobacteriota</taxon>
        <taxon>Stenosarchaea group</taxon>
        <taxon>Halobacteria</taxon>
        <taxon>Halobacteriales</taxon>
        <taxon>Haloferacaceae</taxon>
    </lineage>
</organism>
<proteinExistence type="inferred from homology"/>
<feature type="region of interest" description="Disordered" evidence="3">
    <location>
        <begin position="74"/>
        <end position="106"/>
    </location>
</feature>
<gene>
    <name evidence="5" type="ORF">SY89_00406</name>
</gene>
<evidence type="ECO:0000256" key="1">
    <source>
        <dbReference type="PROSITE-ProRule" id="PRU00285"/>
    </source>
</evidence>